<evidence type="ECO:0000259" key="13">
    <source>
        <dbReference type="PROSITE" id="PS50893"/>
    </source>
</evidence>
<feature type="domain" description="ABC transporter" evidence="13">
    <location>
        <begin position="1034"/>
        <end position="1267"/>
    </location>
</feature>
<keyword evidence="8 12" id="KW-1133">Transmembrane helix</keyword>
<feature type="transmembrane region" description="Helical" evidence="12">
    <location>
        <begin position="353"/>
        <end position="378"/>
    </location>
</feature>
<keyword evidence="5 12" id="KW-0812">Transmembrane</keyword>
<dbReference type="Pfam" id="PF00005">
    <property type="entry name" value="ABC_tran"/>
    <property type="match status" value="2"/>
</dbReference>
<evidence type="ECO:0000256" key="10">
    <source>
        <dbReference type="ARBA" id="ARBA00023180"/>
    </source>
</evidence>
<evidence type="ECO:0000256" key="2">
    <source>
        <dbReference type="ARBA" id="ARBA00009726"/>
    </source>
</evidence>
<sequence length="1271" mass="138536">MCDHRLSSASTFWQPFFSNLVLATIATVSLALRILVLAIEAQEKGQYLTSAYKKTSPECISGILNRSVYWWINGLFFQGFRSDLSLQGLYTVDGNLTSKALTSDLQRRWSGDKKKHNKKYALLRHTFAGAQWTIIRAVIARAILIPLKYAQPFLFSDLIERVSAPDKPDQEGTKYGLLAAMLLVYTLLAAADAIYKRQTILMMTIIRGSLVGIIYAEALQDRNRLGSGENALTFMSTDVDRIVTGVQNVHEMWAAGIEIVIAFALLILRIGYSSVAALAVAAACITGSSYIAPRMREKQRLWVQAVQERVNFTTSILKVMRQVKMLGIEATITEKTHQFRKSELDASKPFRPLIVGVNVLNAAATSIAPAVTIILYTVTRMNLRTEIPTPDAIFTSLSLVSLLTSPVTLLSLALTKFTSGMGSFDRIQGYLLAGEKQSEVSCPATENSSQPATELTATSGTELVNVKSGSFRYGGDGVCQLNNLTFTVSRSEIVAITGSLSCGKSTLLKAILGEISHVEGQLSVQATSIAYCQQTPYIFNGTIRSNIVGAAHVDTVWLERVLYSCDLGLDIGRLPNGLETVVGTSGLQLSGGQKQRVALARAVFAKPEFLLLDDIFSALDTVTSSRIFQRLFGSVGIIRQLESGVTIVTAAAYQLHDVDKVIVLSDNGNVDAQGNYSDIIETCEFLQKLVGPKERIENSQEEATLVSEKETARPSTTIAGPTPAAAKSRGSGDLSLYGYYIDSIGRLTFLCILGFAVVYAVCLVLPQILLSWWSSSVPEKGVTYLVTYTIVSITSVVAIGLYIGYFFVWAVPKSAIKLHRLLLDVIMQMPWTQLVQIELGSLINRLSQDMSLVDMQLPVAFGITLQSFLTCIAQGVMIAHGSGYILEDKAPLYDHFLQTIDGGATIRAFQWQDRFTKVNEELLDLSQQPFYALYSVQQWLQVVLDLLVAALATLLTALVLFVTNKTTSGSVGVALVNLLSFNTSLTQLITNWMQLETSLGAISRTKEFVTNPDHQAAEAVEDRSRGQELLAKTVEFRDVSAFYGAGEELVLKNVTLYLEGGQRVGICGRTGSGKSTLLSCFFSLVNFMSGTVYIDGIDIAAIPKDKLHAAIVTIPQHPLLVAGTVRENLLLGCPCSSTDEAIVSVLEQLQMWARIHEHGGLDATITAVPLTESQRQLVCIGRALLQSGGIVILDEPTSGFDEDTGRVAQKLIEESFKGRLVLSVAHKIGTIIDSDLVVVMDHGQVAEIGAPTELLQKRGRFWELHGGVVCL</sequence>
<dbReference type="Gene3D" id="1.20.1560.10">
    <property type="entry name" value="ABC transporter type 1, transmembrane domain"/>
    <property type="match status" value="3"/>
</dbReference>
<feature type="transmembrane region" description="Helical" evidence="12">
    <location>
        <begin position="274"/>
        <end position="292"/>
    </location>
</feature>
<dbReference type="CDD" id="cd18580">
    <property type="entry name" value="ABC_6TM_ABCC_D2"/>
    <property type="match status" value="1"/>
</dbReference>
<dbReference type="GO" id="GO:0140359">
    <property type="term" value="F:ABC-type transporter activity"/>
    <property type="evidence" value="ECO:0007669"/>
    <property type="project" value="InterPro"/>
</dbReference>
<dbReference type="AlphaFoldDB" id="A0A168AXG7"/>
<evidence type="ECO:0000313" key="16">
    <source>
        <dbReference type="Proteomes" id="UP000076881"/>
    </source>
</evidence>
<feature type="transmembrane region" description="Helical" evidence="12">
    <location>
        <begin position="785"/>
        <end position="811"/>
    </location>
</feature>
<dbReference type="InterPro" id="IPR036640">
    <property type="entry name" value="ABC1_TM_sf"/>
</dbReference>
<dbReference type="GO" id="GO:0005886">
    <property type="term" value="C:plasma membrane"/>
    <property type="evidence" value="ECO:0007669"/>
    <property type="project" value="UniProtKB-SubCell"/>
</dbReference>
<dbReference type="InterPro" id="IPR050173">
    <property type="entry name" value="ABC_transporter_C-like"/>
</dbReference>
<evidence type="ECO:0000256" key="9">
    <source>
        <dbReference type="ARBA" id="ARBA00023136"/>
    </source>
</evidence>
<dbReference type="InterPro" id="IPR011527">
    <property type="entry name" value="ABC1_TM_dom"/>
</dbReference>
<comment type="subcellular location">
    <subcellularLocation>
        <location evidence="1">Cell membrane</location>
        <topology evidence="1">Multi-pass membrane protein</topology>
    </subcellularLocation>
</comment>
<dbReference type="SMART" id="SM00382">
    <property type="entry name" value="AAA"/>
    <property type="match status" value="2"/>
</dbReference>
<keyword evidence="10" id="KW-0325">Glycoprotein</keyword>
<dbReference type="GO" id="GO:0005524">
    <property type="term" value="F:ATP binding"/>
    <property type="evidence" value="ECO:0007669"/>
    <property type="project" value="UniProtKB-KW"/>
</dbReference>
<keyword evidence="4" id="KW-1003">Cell membrane</keyword>
<evidence type="ECO:0000256" key="1">
    <source>
        <dbReference type="ARBA" id="ARBA00004651"/>
    </source>
</evidence>
<evidence type="ECO:0000256" key="3">
    <source>
        <dbReference type="ARBA" id="ARBA00022448"/>
    </source>
</evidence>
<reference evidence="15 16" key="1">
    <citation type="journal article" date="2016" name="Genome Biol. Evol.">
        <title>Divergent and convergent evolution of fungal pathogenicity.</title>
        <authorList>
            <person name="Shang Y."/>
            <person name="Xiao G."/>
            <person name="Zheng P."/>
            <person name="Cen K."/>
            <person name="Zhan S."/>
            <person name="Wang C."/>
        </authorList>
    </citation>
    <scope>NUCLEOTIDE SEQUENCE [LARGE SCALE GENOMIC DNA]</scope>
    <source>
        <strain evidence="15 16">RCEF 1005</strain>
    </source>
</reference>
<dbReference type="Gene3D" id="3.40.50.300">
    <property type="entry name" value="P-loop containing nucleotide triphosphate hydrolases"/>
    <property type="match status" value="2"/>
</dbReference>
<evidence type="ECO:0000256" key="12">
    <source>
        <dbReference type="SAM" id="Phobius"/>
    </source>
</evidence>
<evidence type="ECO:0000256" key="6">
    <source>
        <dbReference type="ARBA" id="ARBA00022741"/>
    </source>
</evidence>
<evidence type="ECO:0000313" key="15">
    <source>
        <dbReference type="EMBL" id="OAA69320.1"/>
    </source>
</evidence>
<dbReference type="PROSITE" id="PS00211">
    <property type="entry name" value="ABC_TRANSPORTER_1"/>
    <property type="match status" value="1"/>
</dbReference>
<evidence type="ECO:0000259" key="14">
    <source>
        <dbReference type="PROSITE" id="PS50929"/>
    </source>
</evidence>
<dbReference type="SUPFAM" id="SSF52540">
    <property type="entry name" value="P-loop containing nucleoside triphosphate hydrolases"/>
    <property type="match status" value="2"/>
</dbReference>
<keyword evidence="6" id="KW-0547">Nucleotide-binding</keyword>
<keyword evidence="3" id="KW-0813">Transport</keyword>
<gene>
    <name evidence="15" type="ORF">LEL_10196</name>
</gene>
<feature type="domain" description="ABC transmembrane type-1" evidence="14">
    <location>
        <begin position="752"/>
        <end position="997"/>
    </location>
</feature>
<feature type="transmembrane region" description="Helical" evidence="12">
    <location>
        <begin position="747"/>
        <end position="773"/>
    </location>
</feature>
<name>A0A168AXG7_CORDF</name>
<evidence type="ECO:0000256" key="11">
    <source>
        <dbReference type="SAM" id="MobiDB-lite"/>
    </source>
</evidence>
<dbReference type="GO" id="GO:0016887">
    <property type="term" value="F:ATP hydrolysis activity"/>
    <property type="evidence" value="ECO:0007669"/>
    <property type="project" value="InterPro"/>
</dbReference>
<dbReference type="InterPro" id="IPR044726">
    <property type="entry name" value="ABCC_6TM_D2"/>
</dbReference>
<proteinExistence type="inferred from homology"/>
<evidence type="ECO:0000256" key="7">
    <source>
        <dbReference type="ARBA" id="ARBA00022840"/>
    </source>
</evidence>
<feature type="transmembrane region" description="Helical" evidence="12">
    <location>
        <begin position="393"/>
        <end position="414"/>
    </location>
</feature>
<comment type="similarity">
    <text evidence="2">Belongs to the ABC transporter superfamily. ABCC family. Conjugate transporter (TC 3.A.1.208) subfamily.</text>
</comment>
<accession>A0A168AXG7</accession>
<feature type="region of interest" description="Disordered" evidence="11">
    <location>
        <begin position="700"/>
        <end position="729"/>
    </location>
</feature>
<dbReference type="PANTHER" id="PTHR24223">
    <property type="entry name" value="ATP-BINDING CASSETTE SUB-FAMILY C"/>
    <property type="match status" value="1"/>
</dbReference>
<dbReference type="EMBL" id="AZHF01000011">
    <property type="protein sequence ID" value="OAA69320.1"/>
    <property type="molecule type" value="Genomic_DNA"/>
</dbReference>
<dbReference type="InterPro" id="IPR017871">
    <property type="entry name" value="ABC_transporter-like_CS"/>
</dbReference>
<evidence type="ECO:0000256" key="8">
    <source>
        <dbReference type="ARBA" id="ARBA00022989"/>
    </source>
</evidence>
<keyword evidence="9 12" id="KW-0472">Membrane</keyword>
<keyword evidence="7" id="KW-0067">ATP-binding</keyword>
<evidence type="ECO:0000256" key="4">
    <source>
        <dbReference type="ARBA" id="ARBA00022475"/>
    </source>
</evidence>
<feature type="transmembrane region" description="Helical" evidence="12">
    <location>
        <begin position="122"/>
        <end position="144"/>
    </location>
</feature>
<feature type="domain" description="ABC transmembrane type-1" evidence="14">
    <location>
        <begin position="150"/>
        <end position="419"/>
    </location>
</feature>
<keyword evidence="16" id="KW-1185">Reference proteome</keyword>
<dbReference type="SUPFAM" id="SSF90123">
    <property type="entry name" value="ABC transporter transmembrane region"/>
    <property type="match status" value="2"/>
</dbReference>
<dbReference type="Proteomes" id="UP000076881">
    <property type="component" value="Unassembled WGS sequence"/>
</dbReference>
<feature type="transmembrane region" description="Helical" evidence="12">
    <location>
        <begin position="175"/>
        <end position="195"/>
    </location>
</feature>
<organism evidence="15 16">
    <name type="scientific">Akanthomyces lecanii RCEF 1005</name>
    <dbReference type="NCBI Taxonomy" id="1081108"/>
    <lineage>
        <taxon>Eukaryota</taxon>
        <taxon>Fungi</taxon>
        <taxon>Dikarya</taxon>
        <taxon>Ascomycota</taxon>
        <taxon>Pezizomycotina</taxon>
        <taxon>Sordariomycetes</taxon>
        <taxon>Hypocreomycetidae</taxon>
        <taxon>Hypocreales</taxon>
        <taxon>Cordycipitaceae</taxon>
        <taxon>Akanthomyces</taxon>
        <taxon>Cordyceps confragosa</taxon>
    </lineage>
</organism>
<dbReference type="PROSITE" id="PS50929">
    <property type="entry name" value="ABC_TM1F"/>
    <property type="match status" value="2"/>
</dbReference>
<dbReference type="InterPro" id="IPR027417">
    <property type="entry name" value="P-loop_NTPase"/>
</dbReference>
<dbReference type="PROSITE" id="PS50893">
    <property type="entry name" value="ABC_TRANSPORTER_2"/>
    <property type="match status" value="2"/>
</dbReference>
<feature type="transmembrane region" description="Helical" evidence="12">
    <location>
        <begin position="20"/>
        <end position="39"/>
    </location>
</feature>
<feature type="domain" description="ABC transporter" evidence="13">
    <location>
        <begin position="464"/>
        <end position="692"/>
    </location>
</feature>
<comment type="caution">
    <text evidence="15">The sequence shown here is derived from an EMBL/GenBank/DDBJ whole genome shotgun (WGS) entry which is preliminary data.</text>
</comment>
<protein>
    <submittedName>
        <fullName evidence="15">ABC transporter, transmembrane domain, type 1</fullName>
    </submittedName>
</protein>
<feature type="transmembrane region" description="Helical" evidence="12">
    <location>
        <begin position="251"/>
        <end position="268"/>
    </location>
</feature>
<dbReference type="Pfam" id="PF00664">
    <property type="entry name" value="ABC_membrane"/>
    <property type="match status" value="3"/>
</dbReference>
<dbReference type="FunFam" id="3.40.50.300:FF:002145">
    <property type="entry name" value="ABC transporter (MsbA subfamily)"/>
    <property type="match status" value="1"/>
</dbReference>
<dbReference type="PANTHER" id="PTHR24223:SF399">
    <property type="entry name" value="ABC TRANSPORTER ATNG"/>
    <property type="match status" value="1"/>
</dbReference>
<dbReference type="OrthoDB" id="6500128at2759"/>
<evidence type="ECO:0000256" key="5">
    <source>
        <dbReference type="ARBA" id="ARBA00022692"/>
    </source>
</evidence>
<dbReference type="InterPro" id="IPR003439">
    <property type="entry name" value="ABC_transporter-like_ATP-bd"/>
</dbReference>
<dbReference type="InterPro" id="IPR003593">
    <property type="entry name" value="AAA+_ATPase"/>
</dbReference>
<feature type="transmembrane region" description="Helical" evidence="12">
    <location>
        <begin position="942"/>
        <end position="962"/>
    </location>
</feature>